<dbReference type="InParanoid" id="A0A2J6SRU3"/>
<dbReference type="GeneID" id="36578674"/>
<proteinExistence type="predicted"/>
<dbReference type="RefSeq" id="XP_024730409.1">
    <property type="nucleotide sequence ID" value="XM_024870592.1"/>
</dbReference>
<organism evidence="1 2">
    <name type="scientific">Hyaloscypha bicolor E</name>
    <dbReference type="NCBI Taxonomy" id="1095630"/>
    <lineage>
        <taxon>Eukaryota</taxon>
        <taxon>Fungi</taxon>
        <taxon>Dikarya</taxon>
        <taxon>Ascomycota</taxon>
        <taxon>Pezizomycotina</taxon>
        <taxon>Leotiomycetes</taxon>
        <taxon>Helotiales</taxon>
        <taxon>Hyaloscyphaceae</taxon>
        <taxon>Hyaloscypha</taxon>
        <taxon>Hyaloscypha bicolor</taxon>
    </lineage>
</organism>
<dbReference type="Proteomes" id="UP000235371">
    <property type="component" value="Unassembled WGS sequence"/>
</dbReference>
<dbReference type="AlphaFoldDB" id="A0A2J6SRU3"/>
<keyword evidence="2" id="KW-1185">Reference proteome</keyword>
<dbReference type="EMBL" id="KZ613872">
    <property type="protein sequence ID" value="PMD53505.1"/>
    <property type="molecule type" value="Genomic_DNA"/>
</dbReference>
<name>A0A2J6SRU3_9HELO</name>
<sequence>MPEEFKIMPAKGSAIVTLSPYRPVAAVTTLDGRTYCYYLGSPNDPSNNTSNYDIFKTTESFPLYTWDSRISDFPLKNAPLAPATNSREYQKKYNDSTQTLVRLFGLGTPVASSPGLLDDSEYSGTSNTQCRLFMGSNKDNPRLTPSRIMAFGRKRETVRLFEVRPEYPYPFDYHET</sequence>
<gene>
    <name evidence="1" type="ORF">K444DRAFT_148652</name>
</gene>
<evidence type="ECO:0000313" key="2">
    <source>
        <dbReference type="Proteomes" id="UP000235371"/>
    </source>
</evidence>
<accession>A0A2J6SRU3</accession>
<protein>
    <submittedName>
        <fullName evidence="1">Uncharacterized protein</fullName>
    </submittedName>
</protein>
<evidence type="ECO:0000313" key="1">
    <source>
        <dbReference type="EMBL" id="PMD53505.1"/>
    </source>
</evidence>
<reference evidence="1 2" key="1">
    <citation type="submission" date="2016-04" db="EMBL/GenBank/DDBJ databases">
        <title>A degradative enzymes factory behind the ericoid mycorrhizal symbiosis.</title>
        <authorList>
            <consortium name="DOE Joint Genome Institute"/>
            <person name="Martino E."/>
            <person name="Morin E."/>
            <person name="Grelet G."/>
            <person name="Kuo A."/>
            <person name="Kohler A."/>
            <person name="Daghino S."/>
            <person name="Barry K."/>
            <person name="Choi C."/>
            <person name="Cichocki N."/>
            <person name="Clum A."/>
            <person name="Copeland A."/>
            <person name="Hainaut M."/>
            <person name="Haridas S."/>
            <person name="Labutti K."/>
            <person name="Lindquist E."/>
            <person name="Lipzen A."/>
            <person name="Khouja H.-R."/>
            <person name="Murat C."/>
            <person name="Ohm R."/>
            <person name="Olson A."/>
            <person name="Spatafora J."/>
            <person name="Veneault-Fourrey C."/>
            <person name="Henrissat B."/>
            <person name="Grigoriev I."/>
            <person name="Martin F."/>
            <person name="Perotto S."/>
        </authorList>
    </citation>
    <scope>NUCLEOTIDE SEQUENCE [LARGE SCALE GENOMIC DNA]</scope>
    <source>
        <strain evidence="1 2">E</strain>
    </source>
</reference>